<accession>A0A5C2H1W9</accession>
<protein>
    <submittedName>
        <fullName evidence="4">Conjugal transfer protein TraB</fullName>
    </submittedName>
</protein>
<evidence type="ECO:0000256" key="2">
    <source>
        <dbReference type="SAM" id="MobiDB-lite"/>
    </source>
</evidence>
<evidence type="ECO:0000256" key="3">
    <source>
        <dbReference type="SAM" id="Phobius"/>
    </source>
</evidence>
<dbReference type="EMBL" id="CP043619">
    <property type="protein sequence ID" value="QEP30434.1"/>
    <property type="molecule type" value="Genomic_DNA"/>
</dbReference>
<feature type="transmembrane region" description="Helical" evidence="3">
    <location>
        <begin position="12"/>
        <end position="33"/>
    </location>
</feature>
<feature type="region of interest" description="Disordered" evidence="2">
    <location>
        <begin position="128"/>
        <end position="147"/>
    </location>
</feature>
<keyword evidence="3" id="KW-1133">Transmembrane helix</keyword>
<proteinExistence type="predicted"/>
<geneLocation type="plasmid" evidence="4 5">
    <name>p1</name>
</geneLocation>
<keyword evidence="5" id="KW-1185">Reference proteome</keyword>
<keyword evidence="3" id="KW-0812">Transmembrane</keyword>
<keyword evidence="1" id="KW-0175">Coiled coil</keyword>
<dbReference type="Proteomes" id="UP000237655">
    <property type="component" value="Plasmid p1"/>
</dbReference>
<organism evidence="4 5">
    <name type="scientific">Pukyongiella litopenaei</name>
    <dbReference type="NCBI Taxonomy" id="2605946"/>
    <lineage>
        <taxon>Bacteria</taxon>
        <taxon>Pseudomonadati</taxon>
        <taxon>Pseudomonadota</taxon>
        <taxon>Alphaproteobacteria</taxon>
        <taxon>Rhodobacterales</taxon>
        <taxon>Paracoccaceae</taxon>
        <taxon>Pukyongiella</taxon>
    </lineage>
</organism>
<dbReference type="KEGG" id="thas:C6Y53_19650"/>
<evidence type="ECO:0000313" key="4">
    <source>
        <dbReference type="EMBL" id="QEP30434.1"/>
    </source>
</evidence>
<keyword evidence="3" id="KW-0472">Membrane</keyword>
<evidence type="ECO:0000256" key="1">
    <source>
        <dbReference type="SAM" id="Coils"/>
    </source>
</evidence>
<dbReference type="CDD" id="cd16430">
    <property type="entry name" value="TraB"/>
    <property type="match status" value="1"/>
</dbReference>
<sequence>MSVQPDRKKKQVVAIGVLGAVVLALFLGLGALMGPPNGSVITGVAPVTVDETIISDRTAAASPEMSWITQGRVEMERLRQEMEEQRKLLEQARSDAQTEVAAIREEYDEQILQQATRIVELEQELTGRAQDGAAADNGGGDRPLTGREKLERRIAAEGPGTDFIERRPPTRAAARGAQRVDADGNAVSSGFGQSFTLAAMEAPEVEEREVRTLGSYLPAGSYAPAVVLSGADASTNVSNRENPIPVLFRITGPAVSAAVGGRGPAKVNLKGCTVQGSATGDLSSERVKVRLIGMTCVNRHGAVLETKVAGYMAGSGKEGVRGQVVSREGPQMRNALAAGLLGGLGSTLNAAATAQMFQDTASTQELLRGAGVGAVAGGAESAANTLADYYVKRAEQYQPVVSLYGGTRVELVFLEGVELKG</sequence>
<keyword evidence="4" id="KW-0614">Plasmid</keyword>
<dbReference type="AlphaFoldDB" id="A0A5C2H1W9"/>
<dbReference type="RefSeq" id="WP_149615649.1">
    <property type="nucleotide sequence ID" value="NZ_CP043619.1"/>
</dbReference>
<feature type="coiled-coil region" evidence="1">
    <location>
        <begin position="68"/>
        <end position="124"/>
    </location>
</feature>
<gene>
    <name evidence="4" type="ORF">C6Y53_19650</name>
</gene>
<reference evidence="4 5" key="1">
    <citation type="submission" date="2019-09" db="EMBL/GenBank/DDBJ databases">
        <title>Novel bacterium SH-1.</title>
        <authorList>
            <person name="Kim Y.-S."/>
            <person name="Kim K.-H."/>
        </authorList>
    </citation>
    <scope>NUCLEOTIDE SEQUENCE [LARGE SCALE GENOMIC DNA]</scope>
    <source>
        <strain evidence="4 5">SH-1</strain>
        <plasmid evidence="4 5">p1</plasmid>
    </source>
</reference>
<evidence type="ECO:0000313" key="5">
    <source>
        <dbReference type="Proteomes" id="UP000237655"/>
    </source>
</evidence>
<dbReference type="Pfam" id="PF03743">
    <property type="entry name" value="TrbI"/>
    <property type="match status" value="1"/>
</dbReference>
<name>A0A5C2H1W9_9RHOB</name>
<dbReference type="InterPro" id="IPR005498">
    <property type="entry name" value="T4SS_VirB10/TraB/TrbI"/>
</dbReference>